<dbReference type="InterPro" id="IPR025332">
    <property type="entry name" value="DUF4238"/>
</dbReference>
<sequence length="488" mass="57813">MSDSNEMNLIVEDVYYKVKDDYFIFYNKSKSKLGEVKKILDEDKMILTYSDFKKESEDFSIDSLHDIFIQIIESSNILQVNQLIIKQFPLDIDTFNSAVKKILNLYSKGITISYDHYDSELIFKIQVNFKHPRITHYVQQAYLRNFSSNVSDWKNKTKNVKARIFCFDKEKGCLINIGNTKTEREKGIKINRIAYREYFYSLHLEEFMRHTLERIIPQILEKIISSKSLMNISQEEKMLLGQYIILSWLRTTETREHIRESYEKTTMEAVKMIFGEEEFKGIKVKLHENQLRRMHEDHIMRLLFPEEDPLANRLIKLEWGLIKARSPNFFLTSDTPVVFHNSYIDKHIKRKGKIFFREEKEKEREFIESKDPSAHIKLTSPNRYKRPGSEGIEIYFSLTPHLCLYLADKKPKFKPLDVKKVNKLYIIQSENLLFSRFNKLAFVNIIVKKNPDCVDKSGKRTIIQSKILDRLGDQDLKFAKIKAVKPPI</sequence>
<protein>
    <submittedName>
        <fullName evidence="1">Uncharacterized protein</fullName>
    </submittedName>
</protein>
<reference evidence="1" key="1">
    <citation type="journal article" date="2015" name="Nature">
        <title>Complex archaea that bridge the gap between prokaryotes and eukaryotes.</title>
        <authorList>
            <person name="Spang A."/>
            <person name="Saw J.H."/>
            <person name="Jorgensen S.L."/>
            <person name="Zaremba-Niedzwiedzka K."/>
            <person name="Martijn J."/>
            <person name="Lind A.E."/>
            <person name="van Eijk R."/>
            <person name="Schleper C."/>
            <person name="Guy L."/>
            <person name="Ettema T.J."/>
        </authorList>
    </citation>
    <scope>NUCLEOTIDE SEQUENCE</scope>
</reference>
<comment type="caution">
    <text evidence="1">The sequence shown here is derived from an EMBL/GenBank/DDBJ whole genome shotgun (WGS) entry which is preliminary data.</text>
</comment>
<organism evidence="1">
    <name type="scientific">marine sediment metagenome</name>
    <dbReference type="NCBI Taxonomy" id="412755"/>
    <lineage>
        <taxon>unclassified sequences</taxon>
        <taxon>metagenomes</taxon>
        <taxon>ecological metagenomes</taxon>
    </lineage>
</organism>
<accession>A0A0F9NS98</accession>
<dbReference type="AlphaFoldDB" id="A0A0F9NS98"/>
<dbReference type="EMBL" id="LAZR01003770">
    <property type="protein sequence ID" value="KKN14907.1"/>
    <property type="molecule type" value="Genomic_DNA"/>
</dbReference>
<evidence type="ECO:0000313" key="1">
    <source>
        <dbReference type="EMBL" id="KKN14907.1"/>
    </source>
</evidence>
<dbReference type="Pfam" id="PF14022">
    <property type="entry name" value="DUF4238"/>
    <property type="match status" value="1"/>
</dbReference>
<proteinExistence type="predicted"/>
<name>A0A0F9NS98_9ZZZZ</name>
<gene>
    <name evidence="1" type="ORF">LCGC14_0991460</name>
</gene>